<proteinExistence type="predicted"/>
<accession>A0A392PVQ6</accession>
<dbReference type="Proteomes" id="UP000265520">
    <property type="component" value="Unassembled WGS sequence"/>
</dbReference>
<feature type="non-terminal residue" evidence="2">
    <location>
        <position position="1"/>
    </location>
</feature>
<evidence type="ECO:0000313" key="2">
    <source>
        <dbReference type="EMBL" id="MCI16178.1"/>
    </source>
</evidence>
<name>A0A392PVQ6_9FABA</name>
<dbReference type="EMBL" id="LXQA010099724">
    <property type="protein sequence ID" value="MCI16178.1"/>
    <property type="molecule type" value="Genomic_DNA"/>
</dbReference>
<protein>
    <submittedName>
        <fullName evidence="2">Uncharacterized protein</fullName>
    </submittedName>
</protein>
<sequence length="167" mass="18308">SACPGGSKNNSSKTKKIEVQHSLLLRKLPKSLLSRYRSRKKQARRVNRRNAGGEDVSVSDSIHNSDVPLSKNRNSGDLEVVLPEVSASVVPPGIQHSSRMVVLLSPEDCVVRCSTEPVEEVIPSQVVAAQKLMLIEDEVGVNFHGKMEDNLARTVATEERDRDEKAG</sequence>
<feature type="compositionally biased region" description="Basic residues" evidence="1">
    <location>
        <begin position="36"/>
        <end position="48"/>
    </location>
</feature>
<feature type="region of interest" description="Disordered" evidence="1">
    <location>
        <begin position="1"/>
        <end position="20"/>
    </location>
</feature>
<evidence type="ECO:0000313" key="3">
    <source>
        <dbReference type="Proteomes" id="UP000265520"/>
    </source>
</evidence>
<evidence type="ECO:0000256" key="1">
    <source>
        <dbReference type="SAM" id="MobiDB-lite"/>
    </source>
</evidence>
<keyword evidence="3" id="KW-1185">Reference proteome</keyword>
<dbReference type="AlphaFoldDB" id="A0A392PVQ6"/>
<comment type="caution">
    <text evidence="2">The sequence shown here is derived from an EMBL/GenBank/DDBJ whole genome shotgun (WGS) entry which is preliminary data.</text>
</comment>
<reference evidence="2 3" key="1">
    <citation type="journal article" date="2018" name="Front. Plant Sci.">
        <title>Red Clover (Trifolium pratense) and Zigzag Clover (T. medium) - A Picture of Genomic Similarities and Differences.</title>
        <authorList>
            <person name="Dluhosova J."/>
            <person name="Istvanek J."/>
            <person name="Nedelnik J."/>
            <person name="Repkova J."/>
        </authorList>
    </citation>
    <scope>NUCLEOTIDE SEQUENCE [LARGE SCALE GENOMIC DNA]</scope>
    <source>
        <strain evidence="3">cv. 10/8</strain>
        <tissue evidence="2">Leaf</tissue>
    </source>
</reference>
<feature type="region of interest" description="Disordered" evidence="1">
    <location>
        <begin position="36"/>
        <end position="74"/>
    </location>
</feature>
<organism evidence="2 3">
    <name type="scientific">Trifolium medium</name>
    <dbReference type="NCBI Taxonomy" id="97028"/>
    <lineage>
        <taxon>Eukaryota</taxon>
        <taxon>Viridiplantae</taxon>
        <taxon>Streptophyta</taxon>
        <taxon>Embryophyta</taxon>
        <taxon>Tracheophyta</taxon>
        <taxon>Spermatophyta</taxon>
        <taxon>Magnoliopsida</taxon>
        <taxon>eudicotyledons</taxon>
        <taxon>Gunneridae</taxon>
        <taxon>Pentapetalae</taxon>
        <taxon>rosids</taxon>
        <taxon>fabids</taxon>
        <taxon>Fabales</taxon>
        <taxon>Fabaceae</taxon>
        <taxon>Papilionoideae</taxon>
        <taxon>50 kb inversion clade</taxon>
        <taxon>NPAAA clade</taxon>
        <taxon>Hologalegina</taxon>
        <taxon>IRL clade</taxon>
        <taxon>Trifolieae</taxon>
        <taxon>Trifolium</taxon>
    </lineage>
</organism>